<dbReference type="EMBL" id="GISG01014112">
    <property type="protein sequence ID" value="MBA4616979.1"/>
    <property type="molecule type" value="Transcribed_RNA"/>
</dbReference>
<name>A0A7C8YF60_OPUST</name>
<reference evidence="1" key="1">
    <citation type="journal article" date="2013" name="J. Plant Res.">
        <title>Effect of fungi and light on seed germination of three Opuntia species from semiarid lands of central Mexico.</title>
        <authorList>
            <person name="Delgado-Sanchez P."/>
            <person name="Jimenez-Bremont J.F."/>
            <person name="Guerrero-Gonzalez Mde L."/>
            <person name="Flores J."/>
        </authorList>
    </citation>
    <scope>NUCLEOTIDE SEQUENCE</scope>
    <source>
        <tissue evidence="1">Cladode</tissue>
    </source>
</reference>
<reference evidence="1" key="2">
    <citation type="submission" date="2020-07" db="EMBL/GenBank/DDBJ databases">
        <authorList>
            <person name="Vera ALvarez R."/>
            <person name="Arias-Moreno D.M."/>
            <person name="Jimenez-Jacinto V."/>
            <person name="Jimenez-Bremont J.F."/>
            <person name="Swaminathan K."/>
            <person name="Moose S.P."/>
            <person name="Guerrero-Gonzalez M.L."/>
            <person name="Marino-Ramirez L."/>
            <person name="Landsman D."/>
            <person name="Rodriguez-Kessler M."/>
            <person name="Delgado-Sanchez P."/>
        </authorList>
    </citation>
    <scope>NUCLEOTIDE SEQUENCE</scope>
    <source>
        <tissue evidence="1">Cladode</tissue>
    </source>
</reference>
<evidence type="ECO:0000313" key="1">
    <source>
        <dbReference type="EMBL" id="MBA4616979.1"/>
    </source>
</evidence>
<accession>A0A7C8YF60</accession>
<protein>
    <submittedName>
        <fullName evidence="1">Uncharacterized protein</fullName>
    </submittedName>
</protein>
<organism evidence="1">
    <name type="scientific">Opuntia streptacantha</name>
    <name type="common">Prickly pear cactus</name>
    <name type="synonym">Opuntia cardona</name>
    <dbReference type="NCBI Taxonomy" id="393608"/>
    <lineage>
        <taxon>Eukaryota</taxon>
        <taxon>Viridiplantae</taxon>
        <taxon>Streptophyta</taxon>
        <taxon>Embryophyta</taxon>
        <taxon>Tracheophyta</taxon>
        <taxon>Spermatophyta</taxon>
        <taxon>Magnoliopsida</taxon>
        <taxon>eudicotyledons</taxon>
        <taxon>Gunneridae</taxon>
        <taxon>Pentapetalae</taxon>
        <taxon>Caryophyllales</taxon>
        <taxon>Cactineae</taxon>
        <taxon>Cactaceae</taxon>
        <taxon>Opuntioideae</taxon>
        <taxon>Opuntia</taxon>
    </lineage>
</organism>
<dbReference type="AlphaFoldDB" id="A0A7C8YF60"/>
<sequence>MSLVWSPLRHAASCTISPWKSDSFLSSFASKSLSLTGSGNVSGQSVLGVVLFKTISKVPAQASLLVRKFFKLKIFFTVAGIEECSYCDVGCGPDGVCSTACNFHVQNVYYFSKHTEAMGEHQHSNFNACC</sequence>
<proteinExistence type="predicted"/>